<accession>A0A0D0BZ54</accession>
<proteinExistence type="predicted"/>
<evidence type="ECO:0000313" key="1">
    <source>
        <dbReference type="EMBL" id="KIK55184.1"/>
    </source>
</evidence>
<sequence length="428" mass="47706">MDSQLQNDDCGFPNEIFALVIGNLANDLPSLQNLALVCKDFAALAQVHIFREIDLSAERTWAHVEGEPGPKFSYPLIHRLALLLPNQRLARLVQQLSFFSPSIMMADEVETIAHILENLPSLTRIEMICPRLRHFQAIQGSSISQNLKVLHLRAASKHIHVDVFLSLQELLPSLAVLEVLSISGEIGYSTSGILLLPQSLKILSIVTPNKALIRGIGLGLKSLHPLSLQTLLLEYDSDEEACDSLWTGLESDSGMQVVLEMGYYSYRSDGGLSALISATKGIRVSKVLFVCVPSALFPSSFAHVILNISGSVREFCIDISAHIHKELALGPRQNLKLRMQDWADLDSALVDRRNLGLLKRVCFRCTKRTNSHLLLNYRYSCFSLQPRSEHLYAENRTILDDLGGLLPRSMSMGFLEIDYDSLIFQPSM</sequence>
<dbReference type="AlphaFoldDB" id="A0A0D0BZ54"/>
<evidence type="ECO:0000313" key="2">
    <source>
        <dbReference type="Proteomes" id="UP000053593"/>
    </source>
</evidence>
<dbReference type="HOGENOM" id="CLU_645651_0_0_1"/>
<organism evidence="1 2">
    <name type="scientific">Collybiopsis luxurians FD-317 M1</name>
    <dbReference type="NCBI Taxonomy" id="944289"/>
    <lineage>
        <taxon>Eukaryota</taxon>
        <taxon>Fungi</taxon>
        <taxon>Dikarya</taxon>
        <taxon>Basidiomycota</taxon>
        <taxon>Agaricomycotina</taxon>
        <taxon>Agaricomycetes</taxon>
        <taxon>Agaricomycetidae</taxon>
        <taxon>Agaricales</taxon>
        <taxon>Marasmiineae</taxon>
        <taxon>Omphalotaceae</taxon>
        <taxon>Collybiopsis</taxon>
        <taxon>Collybiopsis luxurians</taxon>
    </lineage>
</organism>
<dbReference type="Proteomes" id="UP000053593">
    <property type="component" value="Unassembled WGS sequence"/>
</dbReference>
<evidence type="ECO:0008006" key="3">
    <source>
        <dbReference type="Google" id="ProtNLM"/>
    </source>
</evidence>
<dbReference type="OrthoDB" id="2821699at2759"/>
<name>A0A0D0BZ54_9AGAR</name>
<gene>
    <name evidence="1" type="ORF">GYMLUDRAFT_48163</name>
</gene>
<dbReference type="EMBL" id="KN834809">
    <property type="protein sequence ID" value="KIK55184.1"/>
    <property type="molecule type" value="Genomic_DNA"/>
</dbReference>
<keyword evidence="2" id="KW-1185">Reference proteome</keyword>
<protein>
    <recommendedName>
        <fullName evidence="3">F-box domain-containing protein</fullName>
    </recommendedName>
</protein>
<reference evidence="1 2" key="1">
    <citation type="submission" date="2014-04" db="EMBL/GenBank/DDBJ databases">
        <title>Evolutionary Origins and Diversification of the Mycorrhizal Mutualists.</title>
        <authorList>
            <consortium name="DOE Joint Genome Institute"/>
            <consortium name="Mycorrhizal Genomics Consortium"/>
            <person name="Kohler A."/>
            <person name="Kuo A."/>
            <person name="Nagy L.G."/>
            <person name="Floudas D."/>
            <person name="Copeland A."/>
            <person name="Barry K.W."/>
            <person name="Cichocki N."/>
            <person name="Veneault-Fourrey C."/>
            <person name="LaButti K."/>
            <person name="Lindquist E.A."/>
            <person name="Lipzen A."/>
            <person name="Lundell T."/>
            <person name="Morin E."/>
            <person name="Murat C."/>
            <person name="Riley R."/>
            <person name="Ohm R."/>
            <person name="Sun H."/>
            <person name="Tunlid A."/>
            <person name="Henrissat B."/>
            <person name="Grigoriev I.V."/>
            <person name="Hibbett D.S."/>
            <person name="Martin F."/>
        </authorList>
    </citation>
    <scope>NUCLEOTIDE SEQUENCE [LARGE SCALE GENOMIC DNA]</scope>
    <source>
        <strain evidence="1 2">FD-317 M1</strain>
    </source>
</reference>